<organism evidence="1 2">
    <name type="scientific">Marinilabilia rubra</name>
    <dbReference type="NCBI Taxonomy" id="2162893"/>
    <lineage>
        <taxon>Bacteria</taxon>
        <taxon>Pseudomonadati</taxon>
        <taxon>Bacteroidota</taxon>
        <taxon>Bacteroidia</taxon>
        <taxon>Marinilabiliales</taxon>
        <taxon>Marinilabiliaceae</taxon>
        <taxon>Marinilabilia</taxon>
    </lineage>
</organism>
<dbReference type="RefSeq" id="WP_109262373.1">
    <property type="nucleotide sequence ID" value="NZ_QEWP01000001.1"/>
</dbReference>
<dbReference type="AlphaFoldDB" id="A0A2U2BD13"/>
<name>A0A2U2BD13_9BACT</name>
<evidence type="ECO:0000313" key="1">
    <source>
        <dbReference type="EMBL" id="PWE00917.1"/>
    </source>
</evidence>
<reference evidence="1 2" key="1">
    <citation type="submission" date="2018-05" db="EMBL/GenBank/DDBJ databases">
        <title>Marinilabilia rubrum sp. nov., isolated from saltern sediment.</title>
        <authorList>
            <person name="Zhang R."/>
        </authorList>
    </citation>
    <scope>NUCLEOTIDE SEQUENCE [LARGE SCALE GENOMIC DNA]</scope>
    <source>
        <strain evidence="1 2">WTE16</strain>
    </source>
</reference>
<accession>A0A2U2BD13</accession>
<sequence length="232" mass="27348">MSKQDFETLQEPILALRPEEVKIPNMPVHASVQEAEDLFEWVQEDQEKLEPAGLDWQLVTDLPLRAGALRYSEAIWNRDSLTREEAQEQWKEQSPEAFDLRDVLVHDFTHAFRRQSDLTNKVRAIREGGSNSDMLQDLNNLYQLGMDNKPLLDAIGFDWEKLEQARTWSDELASVLARANGERFDTEETKVIRDKAYTYLKEAVDEIRLHGKYVFWRDDNRYRGYISKYHRE</sequence>
<gene>
    <name evidence="1" type="ORF">DDZ16_00020</name>
</gene>
<dbReference type="Proteomes" id="UP000244956">
    <property type="component" value="Unassembled WGS sequence"/>
</dbReference>
<dbReference type="OrthoDB" id="1115578at2"/>
<comment type="caution">
    <text evidence="1">The sequence shown here is derived from an EMBL/GenBank/DDBJ whole genome shotgun (WGS) entry which is preliminary data.</text>
</comment>
<protein>
    <submittedName>
        <fullName evidence="1">Uncharacterized protein</fullName>
    </submittedName>
</protein>
<keyword evidence="2" id="KW-1185">Reference proteome</keyword>
<evidence type="ECO:0000313" key="2">
    <source>
        <dbReference type="Proteomes" id="UP000244956"/>
    </source>
</evidence>
<dbReference type="EMBL" id="QEWP01000001">
    <property type="protein sequence ID" value="PWE00917.1"/>
    <property type="molecule type" value="Genomic_DNA"/>
</dbReference>
<proteinExistence type="predicted"/>